<feature type="domain" description="Acyltransferase 3" evidence="2">
    <location>
        <begin position="2"/>
        <end position="201"/>
    </location>
</feature>
<reference evidence="3 4" key="1">
    <citation type="submission" date="2018-08" db="EMBL/GenBank/DDBJ databases">
        <title>A genome reference for cultivated species of the human gut microbiota.</title>
        <authorList>
            <person name="Zou Y."/>
            <person name="Xue W."/>
            <person name="Luo G."/>
        </authorList>
    </citation>
    <scope>NUCLEOTIDE SEQUENCE [LARGE SCALE GENOMIC DNA]</scope>
    <source>
        <strain evidence="3 4">AM39-1</strain>
    </source>
</reference>
<dbReference type="EMBL" id="QSHA01000003">
    <property type="protein sequence ID" value="RHB75510.1"/>
    <property type="molecule type" value="Genomic_DNA"/>
</dbReference>
<evidence type="ECO:0000256" key="1">
    <source>
        <dbReference type="SAM" id="Phobius"/>
    </source>
</evidence>
<comment type="caution">
    <text evidence="3">The sequence shown here is derived from an EMBL/GenBank/DDBJ whole genome shotgun (WGS) entry which is preliminary data.</text>
</comment>
<gene>
    <name evidence="3" type="ORF">DW873_05010</name>
</gene>
<feature type="transmembrane region" description="Helical" evidence="1">
    <location>
        <begin position="131"/>
        <end position="151"/>
    </location>
</feature>
<dbReference type="Proteomes" id="UP000286114">
    <property type="component" value="Unassembled WGS sequence"/>
</dbReference>
<evidence type="ECO:0000259" key="2">
    <source>
        <dbReference type="Pfam" id="PF01757"/>
    </source>
</evidence>
<dbReference type="AlphaFoldDB" id="A0A413XDN1"/>
<organism evidence="3 4">
    <name type="scientific">Bacteroides uniformis</name>
    <dbReference type="NCBI Taxonomy" id="820"/>
    <lineage>
        <taxon>Bacteria</taxon>
        <taxon>Pseudomonadati</taxon>
        <taxon>Bacteroidota</taxon>
        <taxon>Bacteroidia</taxon>
        <taxon>Bacteroidales</taxon>
        <taxon>Bacteroidaceae</taxon>
        <taxon>Bacteroides</taxon>
    </lineage>
</organism>
<feature type="transmembrane region" description="Helical" evidence="1">
    <location>
        <begin position="63"/>
        <end position="85"/>
    </location>
</feature>
<feature type="transmembrane region" description="Helical" evidence="1">
    <location>
        <begin position="6"/>
        <end position="24"/>
    </location>
</feature>
<sequence>MNGTLWFLRALFLTYLLYYAFHLISHSWPEVVKLMVTLAVALLAYMGTEAGNKHLENNTLNQWIWLLNIPMAFMALPYFYVAEFLRNHNILSMKFPIWKTIVGVVLFLAICLLTAQPEVSFKELQLPNLPLIYIASLSGIMVIWLLAVAVNKLLFVSYCGRYSLIILGTQSFFFGVVKQYSNSVWVMFLVTMALAPVTIWIFKKYFPYFTAQKDLFPVGDKVLKRKE</sequence>
<keyword evidence="1" id="KW-1133">Transmembrane helix</keyword>
<dbReference type="InterPro" id="IPR002656">
    <property type="entry name" value="Acyl_transf_3_dom"/>
</dbReference>
<name>A0A413XDN1_BACUN</name>
<dbReference type="RefSeq" id="WP_009276723.1">
    <property type="nucleotide sequence ID" value="NZ_JABFCK010000009.1"/>
</dbReference>
<dbReference type="GO" id="GO:0016747">
    <property type="term" value="F:acyltransferase activity, transferring groups other than amino-acyl groups"/>
    <property type="evidence" value="ECO:0007669"/>
    <property type="project" value="InterPro"/>
</dbReference>
<protein>
    <recommendedName>
        <fullName evidence="2">Acyltransferase 3 domain-containing protein</fullName>
    </recommendedName>
</protein>
<feature type="transmembrane region" description="Helical" evidence="1">
    <location>
        <begin position="183"/>
        <end position="202"/>
    </location>
</feature>
<dbReference type="Pfam" id="PF01757">
    <property type="entry name" value="Acyl_transf_3"/>
    <property type="match status" value="1"/>
</dbReference>
<keyword evidence="1" id="KW-0472">Membrane</keyword>
<keyword evidence="1" id="KW-0812">Transmembrane</keyword>
<feature type="transmembrane region" description="Helical" evidence="1">
    <location>
        <begin position="31"/>
        <end position="48"/>
    </location>
</feature>
<proteinExistence type="predicted"/>
<evidence type="ECO:0000313" key="3">
    <source>
        <dbReference type="EMBL" id="RHB75510.1"/>
    </source>
</evidence>
<evidence type="ECO:0000313" key="4">
    <source>
        <dbReference type="Proteomes" id="UP000286114"/>
    </source>
</evidence>
<feature type="transmembrane region" description="Helical" evidence="1">
    <location>
        <begin position="97"/>
        <end position="116"/>
    </location>
</feature>
<accession>A0A413XDN1</accession>